<evidence type="ECO:0000256" key="4">
    <source>
        <dbReference type="ARBA" id="ARBA00023015"/>
    </source>
</evidence>
<keyword evidence="6 9" id="KW-0804">Transcription</keyword>
<name>A0A438NCC3_EXOME</name>
<evidence type="ECO:0000256" key="2">
    <source>
        <dbReference type="ARBA" id="ARBA00008782"/>
    </source>
</evidence>
<keyword evidence="7 9" id="KW-0539">Nucleus</keyword>
<protein>
    <recommendedName>
        <fullName evidence="3 9">Mediator of RNA polymerase II transcription subunit 5</fullName>
    </recommendedName>
    <alternativeName>
        <fullName evidence="8 9">Mediator complex subunit 5</fullName>
    </alternativeName>
</protein>
<dbReference type="InterPro" id="IPR014801">
    <property type="entry name" value="Mediator_Med5_fun"/>
</dbReference>
<comment type="similarity">
    <text evidence="2 9">Belongs to the Mediator complex subunit 5 family.</text>
</comment>
<evidence type="ECO:0000256" key="7">
    <source>
        <dbReference type="ARBA" id="ARBA00023242"/>
    </source>
</evidence>
<dbReference type="VEuPathDB" id="FungiDB:PV10_02781"/>
<dbReference type="GO" id="GO:0006357">
    <property type="term" value="P:regulation of transcription by RNA polymerase II"/>
    <property type="evidence" value="ECO:0007669"/>
    <property type="project" value="InterPro"/>
</dbReference>
<evidence type="ECO:0000256" key="3">
    <source>
        <dbReference type="ARBA" id="ARBA00020628"/>
    </source>
</evidence>
<dbReference type="Proteomes" id="UP000288859">
    <property type="component" value="Unassembled WGS sequence"/>
</dbReference>
<dbReference type="GO" id="GO:0016592">
    <property type="term" value="C:mediator complex"/>
    <property type="evidence" value="ECO:0007669"/>
    <property type="project" value="InterPro"/>
</dbReference>
<gene>
    <name evidence="9" type="primary">MED5</name>
    <name evidence="10" type="ORF">B0A52_03074</name>
</gene>
<keyword evidence="5 9" id="KW-0010">Activator</keyword>
<comment type="caution">
    <text evidence="10">The sequence shown here is derived from an EMBL/GenBank/DDBJ whole genome shotgun (WGS) entry which is preliminary data.</text>
</comment>
<evidence type="ECO:0000256" key="9">
    <source>
        <dbReference type="RuleBase" id="RU364142"/>
    </source>
</evidence>
<evidence type="ECO:0000256" key="5">
    <source>
        <dbReference type="ARBA" id="ARBA00023159"/>
    </source>
</evidence>
<accession>A0A438NCC3</accession>
<dbReference type="GO" id="GO:0003712">
    <property type="term" value="F:transcription coregulator activity"/>
    <property type="evidence" value="ECO:0007669"/>
    <property type="project" value="InterPro"/>
</dbReference>
<dbReference type="OrthoDB" id="5322661at2759"/>
<comment type="function">
    <text evidence="9">Component of the Mediator complex, a coactivator involved in the regulated transcription of nearly all RNA polymerase II-dependent genes. Mediator functions as a bridge to convey information from gene-specific regulatory proteins to the basal RNA polymerase II transcription machinery. Mediator is recruited to promoters by direct interactions with regulatory proteins and serves as a scaffold for the assembly of a functional preinitiation complex with RNA polymerase II and the general transcription factors.</text>
</comment>
<comment type="subunit">
    <text evidence="9">Component of the Mediator complex.</text>
</comment>
<evidence type="ECO:0000256" key="8">
    <source>
        <dbReference type="ARBA" id="ARBA00031256"/>
    </source>
</evidence>
<reference evidence="10 11" key="1">
    <citation type="submission" date="2017-03" db="EMBL/GenBank/DDBJ databases">
        <title>Genomes of endolithic fungi from Antarctica.</title>
        <authorList>
            <person name="Coleine C."/>
            <person name="Masonjones S."/>
            <person name="Stajich J.E."/>
        </authorList>
    </citation>
    <scope>NUCLEOTIDE SEQUENCE [LARGE SCALE GENOMIC DNA]</scope>
    <source>
        <strain evidence="10 11">CCFEE 6314</strain>
    </source>
</reference>
<sequence>MAVTKWMTVVQQCLLRRTSAFEFARFLEAHKDEVDGIRLFAALFDCRESFCVKGDPLVSLYIDHVGTAGIVNMSQVLVALVRKWNIGRPPKPASLLDAFTQTLQDLTMIFVSPKYKAEPNEALACLYLATKWLAILPDSLSETSAETSTQEQNYVLEALAFLVTSLAATERGLEALSHPSPKSGSSSKPTAKLQLSIRKSIEECLARSSTLSPSSVDRLGAVLKHITMTDDISSQPGPSAQASEMQALQFQVSITDTQIVASKAATIVYLESLLLTGQTIDDNILISFLSARHQNDYQAALIDVFTSSFEVLKSQIASVDSARGQEQCTAFIQNKLPVILSMIMASSFNSFNIEQTLTESWHQVTSTSPSQEILNLIGDGNTEALALSKGLYLKDDLVAQVHANAARGPKLVQELIMHSYCQTKETQYLKDLANALLKKPSAITFISLFIRPSYWLSPLCVLLDDWRWDEIHGEAQPVYDQFGAVFLLVLVTKAVLGLKKSDLGIRKKDGFLSEYLDRENSEYALSELSEEKSKLLGDWINALYIAEGLSDDLFTDCSPHDFYLLIPTLLRQSITAHQREKLTMEALSAGLEYLLEPFLLPSLVSALNWVGNILSDSPPLAGAVLQVFLKSPSNPESQDIHQTILAKAAPTLRKRIEHGHYQEGSLDTALKTLLKFPEFSIGPESQLVGASPEGVLSGLRNAITTMLSVISTLDVDNTMTSSARYSPSLVNQAIRFTGPAMTLQTLISILLQFSESHNFVLALDLISTIISTSDSNLRDNLRIRYHTLSQLLRRGDTLTAEAIVRLYRQVEAYSTVLTVQDMSLDPFAFAQQMANIDTANPSLDPVVASTTDQAPMDMDNLPGATQGDVVPTEDGIDQVLNEAAAMDGLKDSMDGLDGDLSWDALYGDGSNDMNLEDLDALDLDMF</sequence>
<dbReference type="PANTHER" id="PTHR35784">
    <property type="entry name" value="MEDIATOR OF RNA POLYMERASE II TRANSCRIPTION SUBUNIT 5"/>
    <property type="match status" value="1"/>
</dbReference>
<evidence type="ECO:0000313" key="10">
    <source>
        <dbReference type="EMBL" id="RVX73432.1"/>
    </source>
</evidence>
<dbReference type="EMBL" id="NAJM01000008">
    <property type="protein sequence ID" value="RVX73432.1"/>
    <property type="molecule type" value="Genomic_DNA"/>
</dbReference>
<organism evidence="10 11">
    <name type="scientific">Exophiala mesophila</name>
    <name type="common">Black yeast-like fungus</name>
    <dbReference type="NCBI Taxonomy" id="212818"/>
    <lineage>
        <taxon>Eukaryota</taxon>
        <taxon>Fungi</taxon>
        <taxon>Dikarya</taxon>
        <taxon>Ascomycota</taxon>
        <taxon>Pezizomycotina</taxon>
        <taxon>Eurotiomycetes</taxon>
        <taxon>Chaetothyriomycetidae</taxon>
        <taxon>Chaetothyriales</taxon>
        <taxon>Herpotrichiellaceae</taxon>
        <taxon>Exophiala</taxon>
    </lineage>
</organism>
<dbReference type="PANTHER" id="PTHR35784:SF1">
    <property type="entry name" value="MEDIATOR OF RNA POLYMERASE II TRANSCRIPTION SUBUNIT 5"/>
    <property type="match status" value="1"/>
</dbReference>
<keyword evidence="4 9" id="KW-0805">Transcription regulation</keyword>
<comment type="subcellular location">
    <subcellularLocation>
        <location evidence="1 9">Nucleus</location>
    </subcellularLocation>
</comment>
<evidence type="ECO:0000256" key="1">
    <source>
        <dbReference type="ARBA" id="ARBA00004123"/>
    </source>
</evidence>
<dbReference type="Pfam" id="PF08689">
    <property type="entry name" value="Med5"/>
    <property type="match status" value="1"/>
</dbReference>
<proteinExistence type="inferred from homology"/>
<evidence type="ECO:0000256" key="6">
    <source>
        <dbReference type="ARBA" id="ARBA00023163"/>
    </source>
</evidence>
<dbReference type="AlphaFoldDB" id="A0A438NCC3"/>
<evidence type="ECO:0000313" key="11">
    <source>
        <dbReference type="Proteomes" id="UP000288859"/>
    </source>
</evidence>